<protein>
    <recommendedName>
        <fullName evidence="11">Chaperone protein ClpB</fullName>
    </recommendedName>
</protein>
<dbReference type="SUPFAM" id="SSF81923">
    <property type="entry name" value="Double Clp-N motif"/>
    <property type="match status" value="1"/>
</dbReference>
<evidence type="ECO:0000256" key="8">
    <source>
        <dbReference type="ARBA" id="ARBA00026057"/>
    </source>
</evidence>
<dbReference type="CDD" id="cd19499">
    <property type="entry name" value="RecA-like_ClpB_Hsp104-like"/>
    <property type="match status" value="1"/>
</dbReference>
<dbReference type="FunFam" id="3.40.50.300:FF:000120">
    <property type="entry name" value="ATP-dependent chaperone ClpB"/>
    <property type="match status" value="1"/>
</dbReference>
<dbReference type="InterPro" id="IPR018368">
    <property type="entry name" value="ClpA/B_CS1"/>
</dbReference>
<keyword evidence="3 9" id="KW-0677">Repeat</keyword>
<keyword evidence="4 10" id="KW-0547">Nucleotide-binding</keyword>
<dbReference type="PROSITE" id="PS00871">
    <property type="entry name" value="CLPAB_2"/>
    <property type="match status" value="1"/>
</dbReference>
<dbReference type="PRINTS" id="PR00300">
    <property type="entry name" value="CLPPROTEASEA"/>
</dbReference>
<evidence type="ECO:0000256" key="5">
    <source>
        <dbReference type="ARBA" id="ARBA00022840"/>
    </source>
</evidence>
<comment type="similarity">
    <text evidence="2 10">Belongs to the ClpA/ClpB family.</text>
</comment>
<dbReference type="GO" id="GO:0005524">
    <property type="term" value="F:ATP binding"/>
    <property type="evidence" value="ECO:0007669"/>
    <property type="project" value="UniProtKB-UniRule"/>
</dbReference>
<dbReference type="FunFam" id="3.40.50.300:FF:000010">
    <property type="entry name" value="Chaperone clpB 1, putative"/>
    <property type="match status" value="1"/>
</dbReference>
<evidence type="ECO:0000256" key="9">
    <source>
        <dbReference type="PROSITE-ProRule" id="PRU01251"/>
    </source>
</evidence>
<keyword evidence="5 10" id="KW-0067">ATP-binding</keyword>
<dbReference type="GO" id="GO:0005737">
    <property type="term" value="C:cytoplasm"/>
    <property type="evidence" value="ECO:0007669"/>
    <property type="project" value="UniProtKB-SubCell"/>
</dbReference>
<evidence type="ECO:0000256" key="2">
    <source>
        <dbReference type="ARBA" id="ARBA00008675"/>
    </source>
</evidence>
<dbReference type="Gene3D" id="3.40.50.300">
    <property type="entry name" value="P-loop containing nucleotide triphosphate hydrolases"/>
    <property type="match status" value="3"/>
</dbReference>
<dbReference type="InterPro" id="IPR019489">
    <property type="entry name" value="Clp_ATPase_C"/>
</dbReference>
<name>A0A841Y2S6_9LIST</name>
<organism evidence="13 14">
    <name type="scientific">Listeria booriae</name>
    <dbReference type="NCBI Taxonomy" id="1552123"/>
    <lineage>
        <taxon>Bacteria</taxon>
        <taxon>Bacillati</taxon>
        <taxon>Bacillota</taxon>
        <taxon>Bacilli</taxon>
        <taxon>Bacillales</taxon>
        <taxon>Listeriaceae</taxon>
        <taxon>Listeria</taxon>
    </lineage>
</organism>
<dbReference type="EMBL" id="JAAROV010000006">
    <property type="protein sequence ID" value="MBC1318290.1"/>
    <property type="molecule type" value="Genomic_DNA"/>
</dbReference>
<dbReference type="Pfam" id="PF10431">
    <property type="entry name" value="ClpB_D2-small"/>
    <property type="match status" value="1"/>
</dbReference>
<dbReference type="Pfam" id="PF07724">
    <property type="entry name" value="AAA_2"/>
    <property type="match status" value="1"/>
</dbReference>
<dbReference type="Pfam" id="PF17871">
    <property type="entry name" value="AAA_lid_9"/>
    <property type="match status" value="1"/>
</dbReference>
<sequence>MEMQKFTQQVQETIASAQQLAVDGQQQQIDTLHVFAALLTHSDFTKRVYEVAGVDAKHLLSVVETEIEKLPSVTGSNVQYGQAMSPALYELMRDAEKERQTLEDDYVSTEHLLLAIMNQKKSPITEAIGIPKKQLNEAILQIRGGKRVTSQNAEEQYEALLKYGRDLVAEVRAGKIDPVIGRDTEIRNVIRILSRKTKNNPVLIGEPGVGKTAIVEGLAQRIVRKDVPEGLKDKTIISLDIGSLIAGAKYRGEFEERLKAVLQEVKDSDGEILLFIDEIHTIVGAGKTDGAMDAGNMLKPMLARGELHCIGATTLDEYRQYIEKDPALERRFQKVLVPEPTVEDTVSILRGLKERFEIHHGVNIHDNALVAAASLSNRYITDRFLPDKAIDLVDEACATIRVEIDSMPSELDEVTRKVMQLEIEEAALKEEKDPASERRLEMLQKELADYKEEANKMKSKWESEKSEISNIREVREQIDHLRHELEEAENNYDLNKAAELRHGRIPEAEKHLAELEAENREKTANEDRLLQEEVTENEIADIVGRWTGIPVSKLVEGEREKLLKLAESLREKVIGQENAVELVSDAVIRARAGIKDPRRPIGSFIFLGPTGVGKTELAKALAFNLFDSEDHMIRIDMSEYMEKHAVSRLVGAPPGYVGYEEGGQLTEAVRRNPYSIILLDEIEKAHPDVFNILLQVLDDGRITDSQGRLIDFKNTVIIMTSNIGSTMLLERTVDGEISEKLEEDVLEVLQASFKPEFLNRVDDIILFKPLTLENIKGIVEKVVAELEVRLASQEIAITMTDDAKRYIAEEAYDPVYGARPLKRYITRQIETPLAREIVAGKIMPHSKVAITLQDNSFQFDIAE</sequence>
<evidence type="ECO:0000256" key="6">
    <source>
        <dbReference type="ARBA" id="ARBA00023054"/>
    </source>
</evidence>
<comment type="subcellular location">
    <subcellularLocation>
        <location evidence="1 11">Cytoplasm</location>
    </subcellularLocation>
</comment>
<dbReference type="GO" id="GO:0034605">
    <property type="term" value="P:cellular response to heat"/>
    <property type="evidence" value="ECO:0007669"/>
    <property type="project" value="TreeGrafter"/>
</dbReference>
<evidence type="ECO:0000256" key="3">
    <source>
        <dbReference type="ARBA" id="ARBA00022737"/>
    </source>
</evidence>
<dbReference type="Gene3D" id="1.10.1780.10">
    <property type="entry name" value="Clp, N-terminal domain"/>
    <property type="match status" value="1"/>
</dbReference>
<dbReference type="RefSeq" id="WP_185379704.1">
    <property type="nucleotide sequence ID" value="NZ_JAAROR010000004.1"/>
</dbReference>
<gene>
    <name evidence="11 13" type="primary">clpB</name>
    <name evidence="13" type="ORF">HB811_16045</name>
</gene>
<comment type="subunit">
    <text evidence="8">Homohexamer. The oligomerization is ATP-dependent.</text>
</comment>
<dbReference type="InterPro" id="IPR028299">
    <property type="entry name" value="ClpA/B_CS2"/>
</dbReference>
<evidence type="ECO:0000313" key="14">
    <source>
        <dbReference type="Proteomes" id="UP000543379"/>
    </source>
</evidence>
<evidence type="ECO:0000256" key="11">
    <source>
        <dbReference type="RuleBase" id="RU362034"/>
    </source>
</evidence>
<dbReference type="Pfam" id="PF02861">
    <property type="entry name" value="Clp_N"/>
    <property type="match status" value="1"/>
</dbReference>
<evidence type="ECO:0000259" key="12">
    <source>
        <dbReference type="PROSITE" id="PS51903"/>
    </source>
</evidence>
<evidence type="ECO:0000313" key="13">
    <source>
        <dbReference type="EMBL" id="MBC1318290.1"/>
    </source>
</evidence>
<dbReference type="InterPro" id="IPR050130">
    <property type="entry name" value="ClpA_ClpB"/>
</dbReference>
<dbReference type="PROSITE" id="PS51903">
    <property type="entry name" value="CLP_R"/>
    <property type="match status" value="1"/>
</dbReference>
<keyword evidence="11" id="KW-0346">Stress response</keyword>
<dbReference type="PANTHER" id="PTHR11638:SF18">
    <property type="entry name" value="HEAT SHOCK PROTEIN 104"/>
    <property type="match status" value="1"/>
</dbReference>
<dbReference type="SUPFAM" id="SSF52540">
    <property type="entry name" value="P-loop containing nucleoside triphosphate hydrolases"/>
    <property type="match status" value="2"/>
</dbReference>
<keyword evidence="11" id="KW-0963">Cytoplasm</keyword>
<dbReference type="InterPro" id="IPR003593">
    <property type="entry name" value="AAA+_ATPase"/>
</dbReference>
<evidence type="ECO:0000256" key="4">
    <source>
        <dbReference type="ARBA" id="ARBA00022741"/>
    </source>
</evidence>
<feature type="domain" description="Clp R" evidence="12">
    <location>
        <begin position="3"/>
        <end position="145"/>
    </location>
</feature>
<keyword evidence="7 10" id="KW-0143">Chaperone</keyword>
<dbReference type="FunFam" id="3.40.50.300:FF:000025">
    <property type="entry name" value="ATP-dependent Clp protease subunit"/>
    <property type="match status" value="1"/>
</dbReference>
<dbReference type="GO" id="GO:0016887">
    <property type="term" value="F:ATP hydrolysis activity"/>
    <property type="evidence" value="ECO:0007669"/>
    <property type="project" value="InterPro"/>
</dbReference>
<dbReference type="InterPro" id="IPR036628">
    <property type="entry name" value="Clp_N_dom_sf"/>
</dbReference>
<keyword evidence="6 11" id="KW-0175">Coiled coil</keyword>
<dbReference type="CDD" id="cd00009">
    <property type="entry name" value="AAA"/>
    <property type="match status" value="1"/>
</dbReference>
<dbReference type="Proteomes" id="UP000543379">
    <property type="component" value="Unassembled WGS sequence"/>
</dbReference>
<dbReference type="InterPro" id="IPR001270">
    <property type="entry name" value="ClpA/B"/>
</dbReference>
<dbReference type="InterPro" id="IPR017730">
    <property type="entry name" value="Chaperonin_ClpB"/>
</dbReference>
<dbReference type="GO" id="GO:0042026">
    <property type="term" value="P:protein refolding"/>
    <property type="evidence" value="ECO:0007669"/>
    <property type="project" value="UniProtKB-UniRule"/>
</dbReference>
<dbReference type="PANTHER" id="PTHR11638">
    <property type="entry name" value="ATP-DEPENDENT CLP PROTEASE"/>
    <property type="match status" value="1"/>
</dbReference>
<dbReference type="InterPro" id="IPR027417">
    <property type="entry name" value="P-loop_NTPase"/>
</dbReference>
<dbReference type="Gene3D" id="1.10.8.60">
    <property type="match status" value="1"/>
</dbReference>
<comment type="function">
    <text evidence="11">Part of a stress-induced multi-chaperone system, it is involved in the recovery of the cell from heat-induced damage, in cooperation with DnaK, DnaJ and GrpE.</text>
</comment>
<dbReference type="AlphaFoldDB" id="A0A841Y2S6"/>
<accession>A0A841Y2S6</accession>
<reference evidence="13 14" key="1">
    <citation type="submission" date="2020-03" db="EMBL/GenBank/DDBJ databases">
        <title>Soil Listeria distribution.</title>
        <authorList>
            <person name="Liao J."/>
            <person name="Wiedmann M."/>
        </authorList>
    </citation>
    <scope>NUCLEOTIDE SEQUENCE [LARGE SCALE GENOMIC DNA]</scope>
    <source>
        <strain evidence="13 14">FSL L7-1816</strain>
    </source>
</reference>
<evidence type="ECO:0000256" key="1">
    <source>
        <dbReference type="ARBA" id="ARBA00004496"/>
    </source>
</evidence>
<dbReference type="SMART" id="SM01086">
    <property type="entry name" value="ClpB_D2-small"/>
    <property type="match status" value="1"/>
</dbReference>
<dbReference type="Pfam" id="PF00004">
    <property type="entry name" value="AAA"/>
    <property type="match status" value="1"/>
</dbReference>
<dbReference type="NCBIfam" id="TIGR03346">
    <property type="entry name" value="chaperone_ClpB"/>
    <property type="match status" value="1"/>
</dbReference>
<evidence type="ECO:0000256" key="10">
    <source>
        <dbReference type="RuleBase" id="RU004432"/>
    </source>
</evidence>
<comment type="subunit">
    <text evidence="11">Homohexamer; The oligomerization is ATP-dependent.</text>
</comment>
<dbReference type="InterPro" id="IPR003959">
    <property type="entry name" value="ATPase_AAA_core"/>
</dbReference>
<proteinExistence type="inferred from homology"/>
<dbReference type="InterPro" id="IPR004176">
    <property type="entry name" value="Clp_R_N"/>
</dbReference>
<dbReference type="PROSITE" id="PS00870">
    <property type="entry name" value="CLPAB_1"/>
    <property type="match status" value="1"/>
</dbReference>
<dbReference type="SMART" id="SM00382">
    <property type="entry name" value="AAA"/>
    <property type="match status" value="2"/>
</dbReference>
<feature type="coiled-coil region" evidence="11">
    <location>
        <begin position="411"/>
        <end position="532"/>
    </location>
</feature>
<evidence type="ECO:0000256" key="7">
    <source>
        <dbReference type="ARBA" id="ARBA00023186"/>
    </source>
</evidence>
<dbReference type="InterPro" id="IPR041546">
    <property type="entry name" value="ClpA/ClpB_AAA_lid"/>
</dbReference>
<comment type="caution">
    <text evidence="13">The sequence shown here is derived from an EMBL/GenBank/DDBJ whole genome shotgun (WGS) entry which is preliminary data.</text>
</comment>